<organism evidence="1 2">
    <name type="scientific">Candidatus Ichthyocystis hellenicum</name>
    <dbReference type="NCBI Taxonomy" id="1561003"/>
    <lineage>
        <taxon>Bacteria</taxon>
        <taxon>Pseudomonadati</taxon>
        <taxon>Pseudomonadota</taxon>
        <taxon>Betaproteobacteria</taxon>
        <taxon>Burkholderiales</taxon>
        <taxon>Candidatus Ichthyocystis</taxon>
    </lineage>
</organism>
<name>A0A0S4M262_9BURK</name>
<gene>
    <name evidence="1" type="ORF">Ark11_0246</name>
</gene>
<proteinExistence type="predicted"/>
<dbReference type="RefSeq" id="WP_092490422.1">
    <property type="nucleotide sequence ID" value="NZ_LN906597.1"/>
</dbReference>
<evidence type="ECO:0000313" key="1">
    <source>
        <dbReference type="EMBL" id="CUT17103.1"/>
    </source>
</evidence>
<keyword evidence="2" id="KW-1185">Reference proteome</keyword>
<sequence length="360" mass="41697">MSKVFSPMTLEKLSFNALFDFSTGSAKPIEQSIEQLSHLKNKEIISAGILVNRKRFGDEESRSALSNFCGIDLLQIQQNDCTNNLGGILSRLWLASLRMKVIKIENECKNILKSIPSSHKYNSAHPICQIIRAENVLESFYERKHEVLSLALPPTGFLCPKVPSQEKNCYYYDPLFFLELYHYPDYLNHENCSNYRKVDPIHLPPIHLPRMIDSFDTIRHTIGLSCTKIYVASFQSIDILEKNRSYIRKQIYHLVNASFYQMKYYSGLVGKRINRRSKISSCYSRVNGSKLRRLERKAERSPNPRLNKKIEWLRKSLVDPRKEEFVAASLDAIVALKDIIKCALILKRIITPMLDLIENY</sequence>
<dbReference type="EMBL" id="LN906597">
    <property type="protein sequence ID" value="CUT17103.1"/>
    <property type="molecule type" value="Genomic_DNA"/>
</dbReference>
<evidence type="ECO:0000313" key="2">
    <source>
        <dbReference type="Proteomes" id="UP000198651"/>
    </source>
</evidence>
<dbReference type="OrthoDB" id="9864533at2"/>
<dbReference type="AlphaFoldDB" id="A0A0S4M262"/>
<reference evidence="2" key="1">
    <citation type="submission" date="2015-11" db="EMBL/GenBank/DDBJ databases">
        <authorList>
            <person name="Seth-Smith H.M.B."/>
        </authorList>
    </citation>
    <scope>NUCLEOTIDE SEQUENCE [LARGE SCALE GENOMIC DNA]</scope>
    <source>
        <strain evidence="2">2013Ark11</strain>
    </source>
</reference>
<protein>
    <submittedName>
        <fullName evidence="1">Uncharacterized protein</fullName>
    </submittedName>
</protein>
<accession>A0A0S4M262</accession>
<dbReference type="Proteomes" id="UP000198651">
    <property type="component" value="Chromosome I"/>
</dbReference>